<dbReference type="Proteomes" id="UP000001935">
    <property type="component" value="Chromosome"/>
</dbReference>
<dbReference type="HOGENOM" id="CLU_905018_0_0_7"/>
<dbReference type="EMBL" id="CP000251">
    <property type="protein sequence ID" value="ABC83175.1"/>
    <property type="molecule type" value="Genomic_DNA"/>
</dbReference>
<dbReference type="KEGG" id="ade:Adeh_3408"/>
<reference evidence="2" key="1">
    <citation type="submission" date="2006-01" db="EMBL/GenBank/DDBJ databases">
        <title>Complete sequence of Anaeromyxobacter dehalogenans 2CP-C.</title>
        <authorList>
            <consortium name="US DOE Joint Genome Institute"/>
            <person name="Copeland A."/>
            <person name="Lucas S."/>
            <person name="Lapidus A."/>
            <person name="Barry K."/>
            <person name="Detter J.C."/>
            <person name="Glavina T."/>
            <person name="Hammon N."/>
            <person name="Israni S."/>
            <person name="Pitluck S."/>
            <person name="Brettin T."/>
            <person name="Bruce D."/>
            <person name="Han C."/>
            <person name="Tapia R."/>
            <person name="Gilna P."/>
            <person name="Kiss H."/>
            <person name="Schmutz J."/>
            <person name="Larimer F."/>
            <person name="Land M."/>
            <person name="Kyrpides N."/>
            <person name="Anderson I."/>
            <person name="Sanford R.A."/>
            <person name="Ritalahti K.M."/>
            <person name="Thomas H.S."/>
            <person name="Kirby J.R."/>
            <person name="Zhulin I.B."/>
            <person name="Loeffler F.E."/>
            <person name="Richardson P."/>
        </authorList>
    </citation>
    <scope>NUCLEOTIDE SEQUENCE</scope>
    <source>
        <strain evidence="2">2CP-C</strain>
    </source>
</reference>
<feature type="region of interest" description="Disordered" evidence="1">
    <location>
        <begin position="58"/>
        <end position="124"/>
    </location>
</feature>
<dbReference type="AlphaFoldDB" id="Q2IF19"/>
<name>Q2IF19_ANADE</name>
<dbReference type="PANTHER" id="PTHR39337:SF1">
    <property type="entry name" value="BLR5642 PROTEIN"/>
    <property type="match status" value="1"/>
</dbReference>
<organism evidence="2 3">
    <name type="scientific">Anaeromyxobacter dehalogenans (strain 2CP-C)</name>
    <dbReference type="NCBI Taxonomy" id="290397"/>
    <lineage>
        <taxon>Bacteria</taxon>
        <taxon>Pseudomonadati</taxon>
        <taxon>Myxococcota</taxon>
        <taxon>Myxococcia</taxon>
        <taxon>Myxococcales</taxon>
        <taxon>Cystobacterineae</taxon>
        <taxon>Anaeromyxobacteraceae</taxon>
        <taxon>Anaeromyxobacter</taxon>
    </lineage>
</organism>
<dbReference type="InterPro" id="IPR007438">
    <property type="entry name" value="DUF488"/>
</dbReference>
<proteinExistence type="predicted"/>
<evidence type="ECO:0000313" key="2">
    <source>
        <dbReference type="EMBL" id="ABC83175.1"/>
    </source>
</evidence>
<evidence type="ECO:0000313" key="3">
    <source>
        <dbReference type="Proteomes" id="UP000001935"/>
    </source>
</evidence>
<dbReference type="eggNOG" id="COG5483">
    <property type="taxonomic scope" value="Bacteria"/>
</dbReference>
<feature type="compositionally biased region" description="Gly residues" evidence="1">
    <location>
        <begin position="68"/>
        <end position="84"/>
    </location>
</feature>
<accession>Q2IF19</accession>
<gene>
    <name evidence="2" type="ordered locus">Adeh_3408</name>
</gene>
<feature type="compositionally biased region" description="Basic and acidic residues" evidence="1">
    <location>
        <begin position="58"/>
        <end position="67"/>
    </location>
</feature>
<protein>
    <recommendedName>
        <fullName evidence="4">DUF488 domain-containing protein</fullName>
    </recommendedName>
</protein>
<dbReference type="PANTHER" id="PTHR39337">
    <property type="entry name" value="BLR5642 PROTEIN"/>
    <property type="match status" value="1"/>
</dbReference>
<sequence>MLREERDPVLLDERVALGVGRLVQSQLVADATSTVADVDADVAAVRVAGEVLEQRGSRRVGHLDRGSRLGGGTHGGVGAGTGRKGSGRTADPGSVRPRRRGGMQPSMVSRASAGSADAPRRRAAPGWGGVRVLALGHSTRPIDAFLDLLRSVGAVTVADIRTIPRSRANPQYEGPALRAALASAGIGYAHLPRLGGLRHARRDSPNGAWRNASFRGYADHMGTPEFEEGLLELRELARRGPVALVCAEAVPWRCHRSLVADALLARGVVVEHVTGPGRTRPHRLTPFARVDGRRVTYPADGPAAAAP</sequence>
<evidence type="ECO:0008006" key="4">
    <source>
        <dbReference type="Google" id="ProtNLM"/>
    </source>
</evidence>
<dbReference type="Pfam" id="PF04343">
    <property type="entry name" value="DUF488"/>
    <property type="match status" value="1"/>
</dbReference>
<evidence type="ECO:0000256" key="1">
    <source>
        <dbReference type="SAM" id="MobiDB-lite"/>
    </source>
</evidence>